<dbReference type="PANTHER" id="PTHR43675:SF8">
    <property type="entry name" value="ARSENITE METHYLTRANSFERASE"/>
    <property type="match status" value="1"/>
</dbReference>
<evidence type="ECO:0000256" key="6">
    <source>
        <dbReference type="ARBA" id="ARBA00047941"/>
    </source>
</evidence>
<dbReference type="Pfam" id="PF13847">
    <property type="entry name" value="Methyltransf_31"/>
    <property type="match status" value="1"/>
</dbReference>
<comment type="similarity">
    <text evidence="3">Belongs to the methyltransferase superfamily. Arsenite methyltransferase family.</text>
</comment>
<sequence length="311" mass="34802">RYYGSGFLIPEIVDGANVLDLGCGSGSLVFVLSKLVGIKGRVTGHDLTPAFVNEAEKYINYHREKWGYNDTNVTFKVGNIEKFDDISLPEQSQDVIVSNGVICLCPNKKNVFTNVYRLLKDGGEFCLSDFYADRDRTAEKLHDPKLFSLGTTGSMKWDDVGFTKPYLVDAPVVCNNKEIHAEVANAEFLCAEYRFFKLPQGAKRSAAEVTYKGNIQGIEDVFQWDINTTFKVLNPVDSDLTSILAFSRYKDSFIFKDTDRAVKTPNVCSAISISFIMVGITQLLVTSTLFKKLAFVVGTKVHFYVYGRFLS</sequence>
<dbReference type="EC" id="2.1.1.137" evidence="4"/>
<reference evidence="10 11" key="1">
    <citation type="journal article" date="2013" name="Nature">
        <title>Insights into bilaterian evolution from three spiralian genomes.</title>
        <authorList>
            <person name="Simakov O."/>
            <person name="Marletaz F."/>
            <person name="Cho S.J."/>
            <person name="Edsinger-Gonzales E."/>
            <person name="Havlak P."/>
            <person name="Hellsten U."/>
            <person name="Kuo D.H."/>
            <person name="Larsson T."/>
            <person name="Lv J."/>
            <person name="Arendt D."/>
            <person name="Savage R."/>
            <person name="Osoegawa K."/>
            <person name="de Jong P."/>
            <person name="Grimwood J."/>
            <person name="Chapman J.A."/>
            <person name="Shapiro H."/>
            <person name="Aerts A."/>
            <person name="Otillar R.P."/>
            <person name="Terry A.Y."/>
            <person name="Boore J.L."/>
            <person name="Grigoriev I.V."/>
            <person name="Lindberg D.R."/>
            <person name="Seaver E.C."/>
            <person name="Weisblat D.A."/>
            <person name="Putnam N.H."/>
            <person name="Rokhsar D.S."/>
        </authorList>
    </citation>
    <scope>NUCLEOTIDE SEQUENCE [LARGE SCALE GENOMIC DNA]</scope>
</reference>
<evidence type="ECO:0000256" key="8">
    <source>
        <dbReference type="ARBA" id="ARBA00048428"/>
    </source>
</evidence>
<dbReference type="OrthoDB" id="8300214at2759"/>
<comment type="catalytic activity">
    <reaction evidence="7">
        <text>arsenic triglutathione + 2 [thioredoxin]-dithiol + 2 S-adenosyl-L-methionine + H2O = dimethylarsinous acid + 2 [thioredoxin]-disulfide + 3 glutathione + 2 S-adenosyl-L-homocysteine + 2 H(+)</text>
        <dbReference type="Rhea" id="RHEA:69464"/>
        <dbReference type="Rhea" id="RHEA-COMP:10698"/>
        <dbReference type="Rhea" id="RHEA-COMP:10700"/>
        <dbReference type="ChEBI" id="CHEBI:15377"/>
        <dbReference type="ChEBI" id="CHEBI:15378"/>
        <dbReference type="ChEBI" id="CHEBI:23808"/>
        <dbReference type="ChEBI" id="CHEBI:29950"/>
        <dbReference type="ChEBI" id="CHEBI:50058"/>
        <dbReference type="ChEBI" id="CHEBI:57856"/>
        <dbReference type="ChEBI" id="CHEBI:57925"/>
        <dbReference type="ChEBI" id="CHEBI:59789"/>
        <dbReference type="ChEBI" id="CHEBI:183640"/>
        <dbReference type="EC" id="2.1.1.137"/>
    </reaction>
</comment>
<evidence type="ECO:0000256" key="5">
    <source>
        <dbReference type="ARBA" id="ARBA00034545"/>
    </source>
</evidence>
<evidence type="ECO:0000313" key="10">
    <source>
        <dbReference type="EMBL" id="ESO88003.1"/>
    </source>
</evidence>
<dbReference type="Proteomes" id="UP000030746">
    <property type="component" value="Unassembled WGS sequence"/>
</dbReference>
<dbReference type="Gene3D" id="3.40.50.150">
    <property type="entry name" value="Vaccinia Virus protein VP39"/>
    <property type="match status" value="1"/>
</dbReference>
<evidence type="ECO:0000256" key="1">
    <source>
        <dbReference type="ARBA" id="ARBA00022679"/>
    </source>
</evidence>
<dbReference type="CDD" id="cd02440">
    <property type="entry name" value="AdoMet_MTases"/>
    <property type="match status" value="1"/>
</dbReference>
<dbReference type="GO" id="GO:0030791">
    <property type="term" value="F:arsenite methyltransferase activity"/>
    <property type="evidence" value="ECO:0007669"/>
    <property type="project" value="UniProtKB-EC"/>
</dbReference>
<dbReference type="CTD" id="20232647"/>
<accession>V3ZAK3</accession>
<dbReference type="PANTHER" id="PTHR43675">
    <property type="entry name" value="ARSENITE METHYLTRANSFERASE"/>
    <property type="match status" value="1"/>
</dbReference>
<dbReference type="GeneID" id="20232647"/>
<evidence type="ECO:0000256" key="4">
    <source>
        <dbReference type="ARBA" id="ARBA00034521"/>
    </source>
</evidence>
<evidence type="ECO:0000256" key="2">
    <source>
        <dbReference type="ARBA" id="ARBA00022691"/>
    </source>
</evidence>
<proteinExistence type="inferred from homology"/>
<organism evidence="10 11">
    <name type="scientific">Lottia gigantea</name>
    <name type="common">Giant owl limpet</name>
    <dbReference type="NCBI Taxonomy" id="225164"/>
    <lineage>
        <taxon>Eukaryota</taxon>
        <taxon>Metazoa</taxon>
        <taxon>Spiralia</taxon>
        <taxon>Lophotrochozoa</taxon>
        <taxon>Mollusca</taxon>
        <taxon>Gastropoda</taxon>
        <taxon>Patellogastropoda</taxon>
        <taxon>Lottioidea</taxon>
        <taxon>Lottiidae</taxon>
        <taxon>Lottia</taxon>
    </lineage>
</organism>
<evidence type="ECO:0000256" key="7">
    <source>
        <dbReference type="ARBA" id="ARBA00047943"/>
    </source>
</evidence>
<feature type="non-terminal residue" evidence="10">
    <location>
        <position position="1"/>
    </location>
</feature>
<dbReference type="AlphaFoldDB" id="V3ZAK3"/>
<name>V3ZAK3_LOTGI</name>
<dbReference type="InterPro" id="IPR029063">
    <property type="entry name" value="SAM-dependent_MTases_sf"/>
</dbReference>
<protein>
    <recommendedName>
        <fullName evidence="5">Arsenite methyltransferase</fullName>
        <ecNumber evidence="4">2.1.1.137</ecNumber>
    </recommendedName>
</protein>
<gene>
    <name evidence="10" type="ORF">LOTGIDRAFT_126867</name>
</gene>
<evidence type="ECO:0000259" key="9">
    <source>
        <dbReference type="Pfam" id="PF13847"/>
    </source>
</evidence>
<dbReference type="KEGG" id="lgi:LOTGIDRAFT_126867"/>
<feature type="domain" description="Methyltransferase" evidence="9">
    <location>
        <begin position="14"/>
        <end position="135"/>
    </location>
</feature>
<dbReference type="RefSeq" id="XP_009061317.1">
    <property type="nucleotide sequence ID" value="XM_009063069.1"/>
</dbReference>
<dbReference type="SUPFAM" id="SSF53335">
    <property type="entry name" value="S-adenosyl-L-methionine-dependent methyltransferases"/>
    <property type="match status" value="1"/>
</dbReference>
<dbReference type="HOGENOM" id="CLU_052868_0_1_1"/>
<keyword evidence="1" id="KW-0808">Transferase</keyword>
<comment type="catalytic activity">
    <reaction evidence="8">
        <text>arsenic triglutathione + 3 [thioredoxin]-dithiol + 3 S-adenosyl-L-methionine = trimethylarsine + 3 [thioredoxin]-disulfide + 3 glutathione + 3 S-adenosyl-L-homocysteine + 3 H(+)</text>
        <dbReference type="Rhea" id="RHEA:69432"/>
        <dbReference type="Rhea" id="RHEA-COMP:10698"/>
        <dbReference type="Rhea" id="RHEA-COMP:10700"/>
        <dbReference type="ChEBI" id="CHEBI:15378"/>
        <dbReference type="ChEBI" id="CHEBI:27130"/>
        <dbReference type="ChEBI" id="CHEBI:29950"/>
        <dbReference type="ChEBI" id="CHEBI:50058"/>
        <dbReference type="ChEBI" id="CHEBI:57856"/>
        <dbReference type="ChEBI" id="CHEBI:57925"/>
        <dbReference type="ChEBI" id="CHEBI:59789"/>
        <dbReference type="ChEBI" id="CHEBI:183640"/>
        <dbReference type="EC" id="2.1.1.137"/>
    </reaction>
</comment>
<dbReference type="STRING" id="225164.V3ZAK3"/>
<keyword evidence="11" id="KW-1185">Reference proteome</keyword>
<evidence type="ECO:0000313" key="11">
    <source>
        <dbReference type="Proteomes" id="UP000030746"/>
    </source>
</evidence>
<comment type="catalytic activity">
    <reaction evidence="6">
        <text>arsenic triglutathione + [thioredoxin]-dithiol + S-adenosyl-L-methionine + 2 H2O = methylarsonous acid + [thioredoxin]-disulfide + 3 glutathione + S-adenosyl-L-homocysteine + H(+)</text>
        <dbReference type="Rhea" id="RHEA:69460"/>
        <dbReference type="Rhea" id="RHEA-COMP:10698"/>
        <dbReference type="Rhea" id="RHEA-COMP:10700"/>
        <dbReference type="ChEBI" id="CHEBI:15377"/>
        <dbReference type="ChEBI" id="CHEBI:15378"/>
        <dbReference type="ChEBI" id="CHEBI:17826"/>
        <dbReference type="ChEBI" id="CHEBI:29950"/>
        <dbReference type="ChEBI" id="CHEBI:50058"/>
        <dbReference type="ChEBI" id="CHEBI:57856"/>
        <dbReference type="ChEBI" id="CHEBI:57925"/>
        <dbReference type="ChEBI" id="CHEBI:59789"/>
        <dbReference type="ChEBI" id="CHEBI:183640"/>
        <dbReference type="EC" id="2.1.1.137"/>
    </reaction>
</comment>
<dbReference type="InterPro" id="IPR026669">
    <property type="entry name" value="Arsenite_MeTrfase-like"/>
</dbReference>
<dbReference type="EMBL" id="KB202793">
    <property type="protein sequence ID" value="ESO88003.1"/>
    <property type="molecule type" value="Genomic_DNA"/>
</dbReference>
<evidence type="ECO:0000256" key="3">
    <source>
        <dbReference type="ARBA" id="ARBA00034487"/>
    </source>
</evidence>
<keyword evidence="2" id="KW-0949">S-adenosyl-L-methionine</keyword>
<dbReference type="InterPro" id="IPR025714">
    <property type="entry name" value="Methyltranfer_dom"/>
</dbReference>